<reference evidence="1 2" key="1">
    <citation type="submission" date="2019-10" db="EMBL/GenBank/DDBJ databases">
        <title>Cognatihalovulum marinum gen. nov. sp. nov., a new member of the family Rhodobacteraceae isolated from deep seawater of the Northwest Indian Ocean.</title>
        <authorList>
            <person name="Ruan C."/>
            <person name="Wang J."/>
            <person name="Zheng X."/>
            <person name="Song L."/>
            <person name="Zhu Y."/>
            <person name="Huang Y."/>
            <person name="Lu Z."/>
            <person name="Du W."/>
            <person name="Huang L."/>
            <person name="Dai X."/>
        </authorList>
    </citation>
    <scope>NUCLEOTIDE SEQUENCE [LARGE SCALE GENOMIC DNA]</scope>
    <source>
        <strain evidence="1 2">2CG4</strain>
    </source>
</reference>
<dbReference type="InterPro" id="IPR036397">
    <property type="entry name" value="RNaseH_sf"/>
</dbReference>
<evidence type="ECO:0000313" key="1">
    <source>
        <dbReference type="EMBL" id="MSU91904.1"/>
    </source>
</evidence>
<comment type="caution">
    <text evidence="1">The sequence shown here is derived from an EMBL/GenBank/DDBJ whole genome shotgun (WGS) entry which is preliminary data.</text>
</comment>
<name>A0A6L5Z764_9RHOB</name>
<dbReference type="GO" id="GO:0003676">
    <property type="term" value="F:nucleic acid binding"/>
    <property type="evidence" value="ECO:0007669"/>
    <property type="project" value="InterPro"/>
</dbReference>
<keyword evidence="2" id="KW-1185">Reference proteome</keyword>
<dbReference type="Gene3D" id="3.30.420.10">
    <property type="entry name" value="Ribonuclease H-like superfamily/Ribonuclease H"/>
    <property type="match status" value="1"/>
</dbReference>
<dbReference type="EMBL" id="WIND01000029">
    <property type="protein sequence ID" value="MSU91904.1"/>
    <property type="molecule type" value="Genomic_DNA"/>
</dbReference>
<dbReference type="AlphaFoldDB" id="A0A6L5Z764"/>
<protein>
    <recommendedName>
        <fullName evidence="3">Holliday junction resolvase RuvC</fullName>
    </recommendedName>
</protein>
<sequence length="155" mass="16981">MKVLGFRGDPKAPRYAVVSEVGGAYTLENAASDNKLSVPASIGEEADAERLNWLYQEIRAIFDAHPGIEKVVIKQNEYTQSDTKAKRKSAHADAAVVLACAHRGIPVELKIYASMPTTSKDTKEHAETRVGKTDKYWDNKMADAVNAAWLGLSHP</sequence>
<dbReference type="Proteomes" id="UP000474957">
    <property type="component" value="Unassembled WGS sequence"/>
</dbReference>
<dbReference type="RefSeq" id="WP_154449334.1">
    <property type="nucleotide sequence ID" value="NZ_WIND01000029.1"/>
</dbReference>
<gene>
    <name evidence="1" type="ORF">GE300_20305</name>
</gene>
<proteinExistence type="predicted"/>
<evidence type="ECO:0000313" key="2">
    <source>
        <dbReference type="Proteomes" id="UP000474957"/>
    </source>
</evidence>
<accession>A0A6L5Z764</accession>
<evidence type="ECO:0008006" key="3">
    <source>
        <dbReference type="Google" id="ProtNLM"/>
    </source>
</evidence>
<organism evidence="1 2">
    <name type="scientific">Halovulum marinum</name>
    <dbReference type="NCBI Taxonomy" id="2662447"/>
    <lineage>
        <taxon>Bacteria</taxon>
        <taxon>Pseudomonadati</taxon>
        <taxon>Pseudomonadota</taxon>
        <taxon>Alphaproteobacteria</taxon>
        <taxon>Rhodobacterales</taxon>
        <taxon>Paracoccaceae</taxon>
        <taxon>Halovulum</taxon>
    </lineage>
</organism>